<dbReference type="EMBL" id="SDKM01000031">
    <property type="protein sequence ID" value="RYP83598.1"/>
    <property type="molecule type" value="Genomic_DNA"/>
</dbReference>
<accession>A0A4Q4Z7V0</accession>
<dbReference type="RefSeq" id="WP_134719604.1">
    <property type="nucleotide sequence ID" value="NZ_SDKM01000031.1"/>
</dbReference>
<dbReference type="PANTHER" id="PTHR10516:SF443">
    <property type="entry name" value="FK506-BINDING PROTEIN 59-RELATED"/>
    <property type="match status" value="1"/>
</dbReference>
<feature type="domain" description="PPIase FKBP-type" evidence="7">
    <location>
        <begin position="73"/>
        <end position="161"/>
    </location>
</feature>
<dbReference type="Proteomes" id="UP000295198">
    <property type="component" value="Unassembled WGS sequence"/>
</dbReference>
<dbReference type="InterPro" id="IPR046357">
    <property type="entry name" value="PPIase_dom_sf"/>
</dbReference>
<proteinExistence type="inferred from homology"/>
<dbReference type="GO" id="GO:0003755">
    <property type="term" value="F:peptidyl-prolyl cis-trans isomerase activity"/>
    <property type="evidence" value="ECO:0007669"/>
    <property type="project" value="UniProtKB-UniRule"/>
</dbReference>
<keyword evidence="6" id="KW-0732">Signal</keyword>
<dbReference type="PROSITE" id="PS51257">
    <property type="entry name" value="PROKAR_LIPOPROTEIN"/>
    <property type="match status" value="1"/>
</dbReference>
<dbReference type="PANTHER" id="PTHR10516">
    <property type="entry name" value="PEPTIDYL-PROLYL CIS-TRANS ISOMERASE"/>
    <property type="match status" value="1"/>
</dbReference>
<keyword evidence="2 4" id="KW-0697">Rotamase</keyword>
<evidence type="ECO:0000313" key="8">
    <source>
        <dbReference type="EMBL" id="RYP83598.1"/>
    </source>
</evidence>
<evidence type="ECO:0000256" key="2">
    <source>
        <dbReference type="ARBA" id="ARBA00023110"/>
    </source>
</evidence>
<dbReference type="Gene3D" id="3.10.50.40">
    <property type="match status" value="2"/>
</dbReference>
<sequence length="306" mass="32178">MRRLVVTLGTLSLLLVGLSACGDDDGSGNTGAVKVTGEFGQAPKVTYDGELNRSTTETKVLTEGDGAPIADDGTAMVHLYIGNGYTGEKALSSWDQKTPQVVTLSKDTLPALKDAIAGQKTGSRVEVLATPKDAFQNQGNPDLYIGNGDSVVFVVDILSNVLDAPQGTEKTVSKGWPVPVEKDGKVTALKFAPGVKPKKDLKVITLVEGDGPAIEKKDYAVVRYLGQTYDGKKPFDESFSSDTLEARQVGVGGYIKGWDQGLVGVKQGSRVLILVPPKYGYGAKGSGKDIQGDDTLAFVIDVLGVA</sequence>
<feature type="domain" description="PPIase FKBP-type" evidence="7">
    <location>
        <begin position="217"/>
        <end position="306"/>
    </location>
</feature>
<dbReference type="OrthoDB" id="25996at2"/>
<feature type="chain" id="PRO_5020258830" description="Peptidyl-prolyl cis-trans isomerase" evidence="6">
    <location>
        <begin position="23"/>
        <end position="306"/>
    </location>
</feature>
<evidence type="ECO:0000256" key="1">
    <source>
        <dbReference type="ARBA" id="ARBA00000971"/>
    </source>
</evidence>
<gene>
    <name evidence="8" type="ORF">EKO23_18460</name>
</gene>
<comment type="catalytic activity">
    <reaction evidence="1 4 5">
        <text>[protein]-peptidylproline (omega=180) = [protein]-peptidylproline (omega=0)</text>
        <dbReference type="Rhea" id="RHEA:16237"/>
        <dbReference type="Rhea" id="RHEA-COMP:10747"/>
        <dbReference type="Rhea" id="RHEA-COMP:10748"/>
        <dbReference type="ChEBI" id="CHEBI:83833"/>
        <dbReference type="ChEBI" id="CHEBI:83834"/>
        <dbReference type="EC" id="5.2.1.8"/>
    </reaction>
</comment>
<organism evidence="8 9">
    <name type="scientific">Nocardioides guangzhouensis</name>
    <dbReference type="NCBI Taxonomy" id="2497878"/>
    <lineage>
        <taxon>Bacteria</taxon>
        <taxon>Bacillati</taxon>
        <taxon>Actinomycetota</taxon>
        <taxon>Actinomycetes</taxon>
        <taxon>Propionibacteriales</taxon>
        <taxon>Nocardioidaceae</taxon>
        <taxon>Nocardioides</taxon>
    </lineage>
</organism>
<dbReference type="AlphaFoldDB" id="A0A4Q4Z7V0"/>
<dbReference type="SUPFAM" id="SSF54534">
    <property type="entry name" value="FKBP-like"/>
    <property type="match status" value="2"/>
</dbReference>
<dbReference type="InterPro" id="IPR001179">
    <property type="entry name" value="PPIase_FKBP_dom"/>
</dbReference>
<reference evidence="8 9" key="1">
    <citation type="submission" date="2019-01" db="EMBL/GenBank/DDBJ databases">
        <title>Nocardioides guangzhouensis sp. nov., an actinobacterium isolated from soil.</title>
        <authorList>
            <person name="Fu Y."/>
            <person name="Cai Y."/>
            <person name="Lin Z."/>
            <person name="Chen P."/>
        </authorList>
    </citation>
    <scope>NUCLEOTIDE SEQUENCE [LARGE SCALE GENOMIC DNA]</scope>
    <source>
        <strain evidence="8 9">130</strain>
    </source>
</reference>
<dbReference type="InterPro" id="IPR050689">
    <property type="entry name" value="FKBP-type_PPIase"/>
</dbReference>
<evidence type="ECO:0000313" key="9">
    <source>
        <dbReference type="Proteomes" id="UP000295198"/>
    </source>
</evidence>
<evidence type="ECO:0000259" key="7">
    <source>
        <dbReference type="PROSITE" id="PS50059"/>
    </source>
</evidence>
<name>A0A4Q4Z7V0_9ACTN</name>
<feature type="signal peptide" evidence="6">
    <location>
        <begin position="1"/>
        <end position="22"/>
    </location>
</feature>
<evidence type="ECO:0000256" key="3">
    <source>
        <dbReference type="ARBA" id="ARBA00023235"/>
    </source>
</evidence>
<dbReference type="PROSITE" id="PS50059">
    <property type="entry name" value="FKBP_PPIASE"/>
    <property type="match status" value="2"/>
</dbReference>
<comment type="caution">
    <text evidence="8">The sequence shown here is derived from an EMBL/GenBank/DDBJ whole genome shotgun (WGS) entry which is preliminary data.</text>
</comment>
<dbReference type="EC" id="5.2.1.8" evidence="5"/>
<protein>
    <recommendedName>
        <fullName evidence="5">Peptidyl-prolyl cis-trans isomerase</fullName>
        <ecNumber evidence="5">5.2.1.8</ecNumber>
    </recommendedName>
</protein>
<keyword evidence="3 4" id="KW-0413">Isomerase</keyword>
<evidence type="ECO:0000256" key="4">
    <source>
        <dbReference type="PROSITE-ProRule" id="PRU00277"/>
    </source>
</evidence>
<evidence type="ECO:0000256" key="6">
    <source>
        <dbReference type="SAM" id="SignalP"/>
    </source>
</evidence>
<comment type="similarity">
    <text evidence="5">Belongs to the FKBP-type PPIase family.</text>
</comment>
<keyword evidence="9" id="KW-1185">Reference proteome</keyword>
<evidence type="ECO:0000256" key="5">
    <source>
        <dbReference type="RuleBase" id="RU003915"/>
    </source>
</evidence>
<dbReference type="Pfam" id="PF00254">
    <property type="entry name" value="FKBP_C"/>
    <property type="match status" value="2"/>
</dbReference>